<evidence type="ECO:0000256" key="1">
    <source>
        <dbReference type="SAM" id="Phobius"/>
    </source>
</evidence>
<reference evidence="2" key="2">
    <citation type="journal article" date="2015" name="Data Brief">
        <title>Shoot transcriptome of the giant reed, Arundo donax.</title>
        <authorList>
            <person name="Barrero R.A."/>
            <person name="Guerrero F.D."/>
            <person name="Moolhuijzen P."/>
            <person name="Goolsby J.A."/>
            <person name="Tidwell J."/>
            <person name="Bellgard S.E."/>
            <person name="Bellgard M.I."/>
        </authorList>
    </citation>
    <scope>NUCLEOTIDE SEQUENCE</scope>
    <source>
        <tissue evidence="2">Shoot tissue taken approximately 20 cm above the soil surface</tissue>
    </source>
</reference>
<keyword evidence="1" id="KW-0472">Membrane</keyword>
<keyword evidence="1" id="KW-1133">Transmembrane helix</keyword>
<accession>A0A0A9G7B1</accession>
<protein>
    <submittedName>
        <fullName evidence="2">Uncharacterized protein</fullName>
    </submittedName>
</protein>
<feature type="transmembrane region" description="Helical" evidence="1">
    <location>
        <begin position="29"/>
        <end position="49"/>
    </location>
</feature>
<evidence type="ECO:0000313" key="2">
    <source>
        <dbReference type="EMBL" id="JAE18431.1"/>
    </source>
</evidence>
<reference evidence="2" key="1">
    <citation type="submission" date="2014-09" db="EMBL/GenBank/DDBJ databases">
        <authorList>
            <person name="Magalhaes I.L.F."/>
            <person name="Oliveira U."/>
            <person name="Santos F.R."/>
            <person name="Vidigal T.H.D.A."/>
            <person name="Brescovit A.D."/>
            <person name="Santos A.J."/>
        </authorList>
    </citation>
    <scope>NUCLEOTIDE SEQUENCE</scope>
    <source>
        <tissue evidence="2">Shoot tissue taken approximately 20 cm above the soil surface</tissue>
    </source>
</reference>
<proteinExistence type="predicted"/>
<name>A0A0A9G7B1_ARUDO</name>
<dbReference type="EMBL" id="GBRH01179465">
    <property type="protein sequence ID" value="JAE18431.1"/>
    <property type="molecule type" value="Transcribed_RNA"/>
</dbReference>
<sequence length="52" mass="6164">MSNYLNKSESSHHNISNFVNRCIVNAYSIYIYFMISICYNLELMSMWLCSSK</sequence>
<keyword evidence="1" id="KW-0812">Transmembrane</keyword>
<dbReference type="AlphaFoldDB" id="A0A0A9G7B1"/>
<organism evidence="2">
    <name type="scientific">Arundo donax</name>
    <name type="common">Giant reed</name>
    <name type="synonym">Donax arundinaceus</name>
    <dbReference type="NCBI Taxonomy" id="35708"/>
    <lineage>
        <taxon>Eukaryota</taxon>
        <taxon>Viridiplantae</taxon>
        <taxon>Streptophyta</taxon>
        <taxon>Embryophyta</taxon>
        <taxon>Tracheophyta</taxon>
        <taxon>Spermatophyta</taxon>
        <taxon>Magnoliopsida</taxon>
        <taxon>Liliopsida</taxon>
        <taxon>Poales</taxon>
        <taxon>Poaceae</taxon>
        <taxon>PACMAD clade</taxon>
        <taxon>Arundinoideae</taxon>
        <taxon>Arundineae</taxon>
        <taxon>Arundo</taxon>
    </lineage>
</organism>